<evidence type="ECO:0000313" key="2">
    <source>
        <dbReference type="EMBL" id="KGP72770.1"/>
    </source>
</evidence>
<dbReference type="eggNOG" id="ENOG5033K1V">
    <property type="taxonomic scope" value="Bacteria"/>
</dbReference>
<keyword evidence="1" id="KW-0472">Membrane</keyword>
<dbReference type="OrthoDB" id="2456645at2"/>
<evidence type="ECO:0000256" key="1">
    <source>
        <dbReference type="SAM" id="Phobius"/>
    </source>
</evidence>
<proteinExistence type="predicted"/>
<dbReference type="STRING" id="1385514.N782_10410"/>
<feature type="transmembrane region" description="Helical" evidence="1">
    <location>
        <begin position="37"/>
        <end position="59"/>
    </location>
</feature>
<evidence type="ECO:0008006" key="4">
    <source>
        <dbReference type="Google" id="ProtNLM"/>
    </source>
</evidence>
<organism evidence="2 3">
    <name type="scientific">Pontibacillus yanchengensis Y32</name>
    <dbReference type="NCBI Taxonomy" id="1385514"/>
    <lineage>
        <taxon>Bacteria</taxon>
        <taxon>Bacillati</taxon>
        <taxon>Bacillota</taxon>
        <taxon>Bacilli</taxon>
        <taxon>Bacillales</taxon>
        <taxon>Bacillaceae</taxon>
        <taxon>Pontibacillus</taxon>
    </lineage>
</organism>
<evidence type="ECO:0000313" key="3">
    <source>
        <dbReference type="Proteomes" id="UP000030147"/>
    </source>
</evidence>
<dbReference type="EMBL" id="AVBF01000023">
    <property type="protein sequence ID" value="KGP72770.1"/>
    <property type="molecule type" value="Genomic_DNA"/>
</dbReference>
<dbReference type="Proteomes" id="UP000030147">
    <property type="component" value="Unassembled WGS sequence"/>
</dbReference>
<keyword evidence="3" id="KW-1185">Reference proteome</keyword>
<dbReference type="AlphaFoldDB" id="A0A0A2TU42"/>
<accession>A0A0A2TU42</accession>
<sequence length="60" mass="6673">MVINNNNNNFNDVTDHQKKIEGLSFNKSGRLPLPIRIIGYFLTGGIILMTVIAFVANLVL</sequence>
<protein>
    <recommendedName>
        <fullName evidence="4">Amino acid transporter</fullName>
    </recommendedName>
</protein>
<gene>
    <name evidence="2" type="ORF">N782_10410</name>
</gene>
<comment type="caution">
    <text evidence="2">The sequence shown here is derived from an EMBL/GenBank/DDBJ whole genome shotgun (WGS) entry which is preliminary data.</text>
</comment>
<name>A0A0A2TU42_9BACI</name>
<keyword evidence="1" id="KW-1133">Transmembrane helix</keyword>
<reference evidence="2 3" key="1">
    <citation type="journal article" date="2015" name="Stand. Genomic Sci.">
        <title>High quality draft genome sequence of the moderately halophilic bacterium Pontibacillus yanchengensis Y32(T) and comparison among Pontibacillus genomes.</title>
        <authorList>
            <person name="Huang J."/>
            <person name="Qiao Z.X."/>
            <person name="Tang J.W."/>
            <person name="Wang G."/>
        </authorList>
    </citation>
    <scope>NUCLEOTIDE SEQUENCE [LARGE SCALE GENOMIC DNA]</scope>
    <source>
        <strain evidence="2 3">Y32</strain>
    </source>
</reference>
<keyword evidence="1" id="KW-0812">Transmembrane</keyword>